<comment type="caution">
    <text evidence="3">The sequence shown here is derived from an EMBL/GenBank/DDBJ whole genome shotgun (WGS) entry which is preliminary data.</text>
</comment>
<evidence type="ECO:0000313" key="3">
    <source>
        <dbReference type="EMBL" id="NNM73898.1"/>
    </source>
</evidence>
<feature type="domain" description="Guanylate cyclase" evidence="2">
    <location>
        <begin position="241"/>
        <end position="372"/>
    </location>
</feature>
<dbReference type="GO" id="GO:0004016">
    <property type="term" value="F:adenylate cyclase activity"/>
    <property type="evidence" value="ECO:0007669"/>
    <property type="project" value="UniProtKB-ARBA"/>
</dbReference>
<dbReference type="InterPro" id="IPR001054">
    <property type="entry name" value="A/G_cyclase"/>
</dbReference>
<evidence type="ECO:0000313" key="4">
    <source>
        <dbReference type="Proteomes" id="UP000564885"/>
    </source>
</evidence>
<dbReference type="SUPFAM" id="SSF55073">
    <property type="entry name" value="Nucleotide cyclase"/>
    <property type="match status" value="1"/>
</dbReference>
<reference evidence="3 4" key="1">
    <citation type="submission" date="2020-04" db="EMBL/GenBank/DDBJ databases">
        <title>Enterovirga sp. isolate from soil.</title>
        <authorList>
            <person name="Chea S."/>
            <person name="Kim D.-U."/>
        </authorList>
    </citation>
    <scope>NUCLEOTIDE SEQUENCE [LARGE SCALE GENOMIC DNA]</scope>
    <source>
        <strain evidence="3 4">DB1703</strain>
    </source>
</reference>
<dbReference type="AlphaFoldDB" id="A0A849I928"/>
<dbReference type="EMBL" id="JABEPP010000004">
    <property type="protein sequence ID" value="NNM73898.1"/>
    <property type="molecule type" value="Genomic_DNA"/>
</dbReference>
<organism evidence="3 4">
    <name type="scientific">Enterovirga aerilata</name>
    <dbReference type="NCBI Taxonomy" id="2730920"/>
    <lineage>
        <taxon>Bacteria</taxon>
        <taxon>Pseudomonadati</taxon>
        <taxon>Pseudomonadota</taxon>
        <taxon>Alphaproteobacteria</taxon>
        <taxon>Hyphomicrobiales</taxon>
        <taxon>Methylobacteriaceae</taxon>
        <taxon>Enterovirga</taxon>
    </lineage>
</organism>
<feature type="transmembrane region" description="Helical" evidence="1">
    <location>
        <begin position="31"/>
        <end position="49"/>
    </location>
</feature>
<dbReference type="InterPro" id="IPR050697">
    <property type="entry name" value="Adenylyl/Guanylyl_Cyclase_3/4"/>
</dbReference>
<dbReference type="RefSeq" id="WP_171219341.1">
    <property type="nucleotide sequence ID" value="NZ_JABEPP010000004.1"/>
</dbReference>
<feature type="transmembrane region" description="Helical" evidence="1">
    <location>
        <begin position="85"/>
        <end position="103"/>
    </location>
</feature>
<keyword evidence="4" id="KW-1185">Reference proteome</keyword>
<dbReference type="PROSITE" id="PS50125">
    <property type="entry name" value="GUANYLATE_CYCLASE_2"/>
    <property type="match status" value="1"/>
</dbReference>
<feature type="transmembrane region" description="Helical" evidence="1">
    <location>
        <begin position="177"/>
        <end position="197"/>
    </location>
</feature>
<gene>
    <name evidence="3" type="ORF">HJG44_16055</name>
</gene>
<keyword evidence="1" id="KW-0812">Transmembrane</keyword>
<dbReference type="Gene3D" id="3.30.70.1230">
    <property type="entry name" value="Nucleotide cyclase"/>
    <property type="match status" value="1"/>
</dbReference>
<keyword evidence="1" id="KW-0472">Membrane</keyword>
<proteinExistence type="predicted"/>
<accession>A0A849I928</accession>
<dbReference type="InterPro" id="IPR029787">
    <property type="entry name" value="Nucleotide_cyclase"/>
</dbReference>
<sequence length="461" mass="48553">MIEIRPQPLALRWQSDDLPARIEASFDRQALVPRLGVLFVLFAGALADYGHGHRVGHWVVLAAYGAATLAVAAGTRVRARAVARWLPAAATCVDAAIAVYVIADHLPLGASVSRHGTEAVARLPAFLFLLQTGLRLRPSLVLTFSGLVATGWLASAVLVSGSMVAGEHAASFLWREGTALAAFLAAAAFVLYAAVWMRGAAASTLRAWEERLILARFLPSGVASEVIRQGGTASVAAQHATLLSVDIRGSSVLASRMPPAELVSLLLSFRARVHDAVTGYGGIVDKYVGDGVIALFLSGDRADQASRAVATVEGVFRAIAELNSEDGRTDDQPIRVIAALHAGEVLAGVFDDGRRAEFTVLGPSMNDLSRIERRAKEADCDAIASGEVISVVPPARLAALKPRLLAPPTQANSLPELYALLVPASSTTMVRSTEAEPSLLSRPDRQTLAVAGRRAPGEAHS</sequence>
<dbReference type="PANTHER" id="PTHR43081">
    <property type="entry name" value="ADENYLATE CYCLASE, TERMINAL-DIFFERENTIATION SPECIFIC-RELATED"/>
    <property type="match status" value="1"/>
</dbReference>
<dbReference type="PANTHER" id="PTHR43081:SF1">
    <property type="entry name" value="ADENYLATE CYCLASE, TERMINAL-DIFFERENTIATION SPECIFIC"/>
    <property type="match status" value="1"/>
</dbReference>
<feature type="transmembrane region" description="Helical" evidence="1">
    <location>
        <begin position="140"/>
        <end position="165"/>
    </location>
</feature>
<protein>
    <submittedName>
        <fullName evidence="3">Adenylate/guanylate cyclase domain-containing protein</fullName>
    </submittedName>
</protein>
<evidence type="ECO:0000256" key="1">
    <source>
        <dbReference type="SAM" id="Phobius"/>
    </source>
</evidence>
<feature type="transmembrane region" description="Helical" evidence="1">
    <location>
        <begin position="55"/>
        <end position="73"/>
    </location>
</feature>
<dbReference type="GO" id="GO:0035556">
    <property type="term" value="P:intracellular signal transduction"/>
    <property type="evidence" value="ECO:0007669"/>
    <property type="project" value="InterPro"/>
</dbReference>
<dbReference type="CDD" id="cd07302">
    <property type="entry name" value="CHD"/>
    <property type="match status" value="1"/>
</dbReference>
<dbReference type="GO" id="GO:0009190">
    <property type="term" value="P:cyclic nucleotide biosynthetic process"/>
    <property type="evidence" value="ECO:0007669"/>
    <property type="project" value="InterPro"/>
</dbReference>
<name>A0A849I928_9HYPH</name>
<evidence type="ECO:0000259" key="2">
    <source>
        <dbReference type="PROSITE" id="PS50125"/>
    </source>
</evidence>
<dbReference type="Proteomes" id="UP000564885">
    <property type="component" value="Unassembled WGS sequence"/>
</dbReference>
<keyword evidence="1" id="KW-1133">Transmembrane helix</keyword>